<dbReference type="InterPro" id="IPR003784">
    <property type="entry name" value="BioY"/>
</dbReference>
<comment type="similarity">
    <text evidence="1 2">Belongs to the BioY family.</text>
</comment>
<feature type="transmembrane region" description="Helical" evidence="3">
    <location>
        <begin position="59"/>
        <end position="80"/>
    </location>
</feature>
<keyword evidence="3" id="KW-1133">Transmembrane helix</keyword>
<evidence type="ECO:0000256" key="2">
    <source>
        <dbReference type="PIRNR" id="PIRNR016661"/>
    </source>
</evidence>
<dbReference type="EMBL" id="JPVP01000054">
    <property type="protein sequence ID" value="KGR85426.1"/>
    <property type="molecule type" value="Genomic_DNA"/>
</dbReference>
<keyword evidence="2" id="KW-0813">Transport</keyword>
<keyword evidence="2" id="KW-1003">Cell membrane</keyword>
<dbReference type="PANTHER" id="PTHR34295">
    <property type="entry name" value="BIOTIN TRANSPORTER BIOY"/>
    <property type="match status" value="1"/>
</dbReference>
<accession>A0A0A3IKY6</accession>
<comment type="caution">
    <text evidence="4">The sequence shown here is derived from an EMBL/GenBank/DDBJ whole genome shotgun (WGS) entry which is preliminary data.</text>
</comment>
<proteinExistence type="inferred from homology"/>
<reference evidence="4 5" key="1">
    <citation type="submission" date="2014-02" db="EMBL/GenBank/DDBJ databases">
        <title>Draft genome sequence of Lysinibacillus odysseyi NBRC 100172.</title>
        <authorList>
            <person name="Zhang F."/>
            <person name="Wang G."/>
            <person name="Zhang L."/>
        </authorList>
    </citation>
    <scope>NUCLEOTIDE SEQUENCE [LARGE SCALE GENOMIC DNA]</scope>
    <source>
        <strain evidence="4 5">NBRC 100172</strain>
    </source>
</reference>
<keyword evidence="5" id="KW-1185">Reference proteome</keyword>
<dbReference type="PANTHER" id="PTHR34295:SF1">
    <property type="entry name" value="BIOTIN TRANSPORTER BIOY"/>
    <property type="match status" value="1"/>
</dbReference>
<dbReference type="Proteomes" id="UP000030437">
    <property type="component" value="Unassembled WGS sequence"/>
</dbReference>
<evidence type="ECO:0000256" key="1">
    <source>
        <dbReference type="ARBA" id="ARBA00010692"/>
    </source>
</evidence>
<dbReference type="STRING" id="1220589.CD32_09410"/>
<dbReference type="PIRSF" id="PIRSF016661">
    <property type="entry name" value="BioY"/>
    <property type="match status" value="1"/>
</dbReference>
<dbReference type="OrthoDB" id="9803495at2"/>
<name>A0A0A3IKY6_9BACI</name>
<evidence type="ECO:0000313" key="5">
    <source>
        <dbReference type="Proteomes" id="UP000030437"/>
    </source>
</evidence>
<evidence type="ECO:0000313" key="4">
    <source>
        <dbReference type="EMBL" id="KGR85426.1"/>
    </source>
</evidence>
<feature type="transmembrane region" description="Helical" evidence="3">
    <location>
        <begin position="32"/>
        <end position="50"/>
    </location>
</feature>
<dbReference type="RefSeq" id="WP_036153828.1">
    <property type="nucleotide sequence ID" value="NZ_AVCX01000007.1"/>
</dbReference>
<dbReference type="eggNOG" id="COG1268">
    <property type="taxonomic scope" value="Bacteria"/>
</dbReference>
<protein>
    <recommendedName>
        <fullName evidence="2">Biotin transporter</fullName>
    </recommendedName>
</protein>
<keyword evidence="3" id="KW-0812">Transmembrane</keyword>
<dbReference type="GO" id="GO:0005886">
    <property type="term" value="C:plasma membrane"/>
    <property type="evidence" value="ECO:0007669"/>
    <property type="project" value="UniProtKB-SubCell"/>
</dbReference>
<feature type="transmembrane region" description="Helical" evidence="3">
    <location>
        <begin position="86"/>
        <end position="103"/>
    </location>
</feature>
<dbReference type="Pfam" id="PF02632">
    <property type="entry name" value="BioY"/>
    <property type="match status" value="1"/>
</dbReference>
<feature type="transmembrane region" description="Helical" evidence="3">
    <location>
        <begin position="7"/>
        <end position="26"/>
    </location>
</feature>
<comment type="subcellular location">
    <subcellularLocation>
        <location evidence="2">Cell membrane</location>
        <topology evidence="2">Multi-pass membrane protein</topology>
    </subcellularLocation>
</comment>
<keyword evidence="2 3" id="KW-0472">Membrane</keyword>
<dbReference type="GO" id="GO:0015225">
    <property type="term" value="F:biotin transmembrane transporter activity"/>
    <property type="evidence" value="ECO:0007669"/>
    <property type="project" value="UniProtKB-UniRule"/>
</dbReference>
<feature type="transmembrane region" description="Helical" evidence="3">
    <location>
        <begin position="115"/>
        <end position="135"/>
    </location>
</feature>
<feature type="transmembrane region" description="Helical" evidence="3">
    <location>
        <begin position="147"/>
        <end position="173"/>
    </location>
</feature>
<evidence type="ECO:0000256" key="3">
    <source>
        <dbReference type="SAM" id="Phobius"/>
    </source>
</evidence>
<dbReference type="AlphaFoldDB" id="A0A0A3IKY6"/>
<gene>
    <name evidence="4" type="ORF">CD32_09410</name>
</gene>
<organism evidence="4 5">
    <name type="scientific">Lysinibacillus odysseyi 34hs-1 = NBRC 100172</name>
    <dbReference type="NCBI Taxonomy" id="1220589"/>
    <lineage>
        <taxon>Bacteria</taxon>
        <taxon>Bacillati</taxon>
        <taxon>Bacillota</taxon>
        <taxon>Bacilli</taxon>
        <taxon>Bacillales</taxon>
        <taxon>Bacillaceae</taxon>
        <taxon>Lysinibacillus</taxon>
    </lineage>
</organism>
<sequence length="193" mass="20983">MQQRSAILSVIMIAMFAALTAIGAFIKVPLPVVPFTLQIVFVFLAGCLLGSRNGLLSQIVYIGIGLVGMPVFTQGGGITYVLQPTFGYLIGFAAAAFLIGLIIERVETPTKKHFIGANIIGLLVIYGIAVPYLYVSLNVWLDMKTSWSHVFLVGFLGSIVADFCLAIVTALLAERLYHVFRTARSYKLLHEKG</sequence>
<dbReference type="Gene3D" id="1.10.1760.20">
    <property type="match status" value="1"/>
</dbReference>